<feature type="region of interest" description="Disordered" evidence="1">
    <location>
        <begin position="1"/>
        <end position="29"/>
    </location>
</feature>
<protein>
    <recommendedName>
        <fullName evidence="4">Chaperone/heat shock protein Hsp12</fullName>
    </recommendedName>
</protein>
<dbReference type="OrthoDB" id="2348401at2759"/>
<dbReference type="EMBL" id="ML119646">
    <property type="protein sequence ID" value="RPA87708.1"/>
    <property type="molecule type" value="Genomic_DNA"/>
</dbReference>
<feature type="compositionally biased region" description="Polar residues" evidence="1">
    <location>
        <begin position="45"/>
        <end position="55"/>
    </location>
</feature>
<dbReference type="Gene3D" id="6.10.250.2440">
    <property type="match status" value="2"/>
</dbReference>
<proteinExistence type="predicted"/>
<reference evidence="2 3" key="1">
    <citation type="journal article" date="2018" name="Nat. Ecol. Evol.">
        <title>Pezizomycetes genomes reveal the molecular basis of ectomycorrhizal truffle lifestyle.</title>
        <authorList>
            <person name="Murat C."/>
            <person name="Payen T."/>
            <person name="Noel B."/>
            <person name="Kuo A."/>
            <person name="Morin E."/>
            <person name="Chen J."/>
            <person name="Kohler A."/>
            <person name="Krizsan K."/>
            <person name="Balestrini R."/>
            <person name="Da Silva C."/>
            <person name="Montanini B."/>
            <person name="Hainaut M."/>
            <person name="Levati E."/>
            <person name="Barry K.W."/>
            <person name="Belfiori B."/>
            <person name="Cichocki N."/>
            <person name="Clum A."/>
            <person name="Dockter R.B."/>
            <person name="Fauchery L."/>
            <person name="Guy J."/>
            <person name="Iotti M."/>
            <person name="Le Tacon F."/>
            <person name="Lindquist E.A."/>
            <person name="Lipzen A."/>
            <person name="Malagnac F."/>
            <person name="Mello A."/>
            <person name="Molinier V."/>
            <person name="Miyauchi S."/>
            <person name="Poulain J."/>
            <person name="Riccioni C."/>
            <person name="Rubini A."/>
            <person name="Sitrit Y."/>
            <person name="Splivallo R."/>
            <person name="Traeger S."/>
            <person name="Wang M."/>
            <person name="Zifcakova L."/>
            <person name="Wipf D."/>
            <person name="Zambonelli A."/>
            <person name="Paolocci F."/>
            <person name="Nowrousian M."/>
            <person name="Ottonello S."/>
            <person name="Baldrian P."/>
            <person name="Spatafora J.W."/>
            <person name="Henrissat B."/>
            <person name="Nagy L.G."/>
            <person name="Aury J.M."/>
            <person name="Wincker P."/>
            <person name="Grigoriev I.V."/>
            <person name="Bonfante P."/>
            <person name="Martin F.M."/>
        </authorList>
    </citation>
    <scope>NUCLEOTIDE SEQUENCE [LARGE SCALE GENOMIC DNA]</scope>
    <source>
        <strain evidence="2 3">RN42</strain>
    </source>
</reference>
<evidence type="ECO:0000256" key="1">
    <source>
        <dbReference type="SAM" id="MobiDB-lite"/>
    </source>
</evidence>
<dbReference type="AlphaFoldDB" id="A0A3N4ISJ0"/>
<dbReference type="Pfam" id="PF04119">
    <property type="entry name" value="HSP9_HSP12"/>
    <property type="match status" value="1"/>
</dbReference>
<gene>
    <name evidence="2" type="ORF">BJ508DRAFT_410437</name>
</gene>
<evidence type="ECO:0008006" key="4">
    <source>
        <dbReference type="Google" id="ProtNLM"/>
    </source>
</evidence>
<accession>A0A3N4ISJ0</accession>
<keyword evidence="3" id="KW-1185">Reference proteome</keyword>
<name>A0A3N4ISJ0_ASCIM</name>
<sequence>MSDFGRKDLSSQVHDAVKPDSQKTTTEHIGDNLTGAADRVAAAVQPNSEKSNTQAAGDAFRGGKDDAENKSAGVVDTVKDYANAAVNAASETINNLTGNNNNKPAGSA</sequence>
<dbReference type="PIRSF" id="PIRSF002590">
    <property type="entry name" value="HSP9/HSP12_fun"/>
    <property type="match status" value="1"/>
</dbReference>
<organism evidence="2 3">
    <name type="scientific">Ascobolus immersus RN42</name>
    <dbReference type="NCBI Taxonomy" id="1160509"/>
    <lineage>
        <taxon>Eukaryota</taxon>
        <taxon>Fungi</taxon>
        <taxon>Dikarya</taxon>
        <taxon>Ascomycota</taxon>
        <taxon>Pezizomycotina</taxon>
        <taxon>Pezizomycetes</taxon>
        <taxon>Pezizales</taxon>
        <taxon>Ascobolaceae</taxon>
        <taxon>Ascobolus</taxon>
    </lineage>
</organism>
<dbReference type="STRING" id="1160509.A0A3N4ISJ0"/>
<dbReference type="Proteomes" id="UP000275078">
    <property type="component" value="Unassembled WGS sequence"/>
</dbReference>
<evidence type="ECO:0000313" key="3">
    <source>
        <dbReference type="Proteomes" id="UP000275078"/>
    </source>
</evidence>
<feature type="region of interest" description="Disordered" evidence="1">
    <location>
        <begin position="45"/>
        <end position="71"/>
    </location>
</feature>
<evidence type="ECO:0000313" key="2">
    <source>
        <dbReference type="EMBL" id="RPA87708.1"/>
    </source>
</evidence>
<dbReference type="InterPro" id="IPR007250">
    <property type="entry name" value="HSP9_HSP12"/>
</dbReference>